<protein>
    <recommendedName>
        <fullName evidence="4">HAT C-terminal dimerisation domain-containing protein</fullName>
    </recommendedName>
</protein>
<evidence type="ECO:0008006" key="4">
    <source>
        <dbReference type="Google" id="ProtNLM"/>
    </source>
</evidence>
<dbReference type="Proteomes" id="UP000494256">
    <property type="component" value="Unassembled WGS sequence"/>
</dbReference>
<evidence type="ECO:0000313" key="2">
    <source>
        <dbReference type="EMBL" id="CAB3255502.1"/>
    </source>
</evidence>
<comment type="caution">
    <text evidence="2">The sequence shown here is derived from an EMBL/GenBank/DDBJ whole genome shotgun (WGS) entry which is preliminary data.</text>
</comment>
<gene>
    <name evidence="2" type="ORF">APLA_LOCUS15225</name>
</gene>
<dbReference type="SUPFAM" id="SSF53098">
    <property type="entry name" value="Ribonuclease H-like"/>
    <property type="match status" value="1"/>
</dbReference>
<accession>A0A8S1B9F1</accession>
<evidence type="ECO:0000313" key="3">
    <source>
        <dbReference type="Proteomes" id="UP000494256"/>
    </source>
</evidence>
<dbReference type="PANTHER" id="PTHR37162:SF1">
    <property type="entry name" value="BED-TYPE DOMAIN-CONTAINING PROTEIN"/>
    <property type="match status" value="1"/>
</dbReference>
<evidence type="ECO:0000256" key="1">
    <source>
        <dbReference type="SAM" id="MobiDB-lite"/>
    </source>
</evidence>
<dbReference type="PANTHER" id="PTHR37162">
    <property type="entry name" value="HAT FAMILY DIMERISATION DOMAINCONTAINING PROTEIN-RELATED"/>
    <property type="match status" value="1"/>
</dbReference>
<dbReference type="AlphaFoldDB" id="A0A8S1B9F1"/>
<sequence length="534" mass="61591">MSARESDDEGPSTPKKKRSYKQKFRNEWLHHENFKKWLRRDMKDPYRAYCIFCDTSMIADMGALKRHSEGNKHVLKAKPSSSLTSIATAFKKPSPSLDDKRKIAEIKLAAFMTEHKISHRVMDHLVELLPKAFPDSEIAQKIKMKRTKLRAVINNVLGTTEQQDLCTDLKRQKFSVMIDESTDIAAIKTMCVVVRYFCPAKGRIVSRFWDLIQIYGNDNTDHSSSAERLFDAVLKSFQDHSISLENIIGFGSDGWMLPKFTSANTLFQSESPMITKIHVKMNDLYRELLTTHVKPEHITSNLDEIDPTNEKHFKNLEDAYFGLGVQRQISSSDMLPELVIDLKERCRKFIIKACVGIRKRYSLNDPVMAAVSLLDPDNCVDTSKRPESLQRIFELLPRLVPKCLNEQQQIDDQWRKLPSLINKVDSSQAPDVFWNQILLKEDFSKLANFMLEILSLPNSNAECERKFSEINDIKTRKRNRLITNTIKGNILARQSILRNSANCIDYNPNEKMMKTFTDKIYKNEPLSDSDTDID</sequence>
<feature type="region of interest" description="Disordered" evidence="1">
    <location>
        <begin position="1"/>
        <end position="21"/>
    </location>
</feature>
<dbReference type="InterPro" id="IPR012337">
    <property type="entry name" value="RNaseH-like_sf"/>
</dbReference>
<dbReference type="OrthoDB" id="2129233at2759"/>
<proteinExistence type="predicted"/>
<feature type="compositionally biased region" description="Acidic residues" evidence="1">
    <location>
        <begin position="1"/>
        <end position="10"/>
    </location>
</feature>
<reference evidence="2 3" key="1">
    <citation type="submission" date="2020-04" db="EMBL/GenBank/DDBJ databases">
        <authorList>
            <person name="Wallbank WR R."/>
            <person name="Pardo Diaz C."/>
            <person name="Kozak K."/>
            <person name="Martin S."/>
            <person name="Jiggins C."/>
            <person name="Moest M."/>
            <person name="Warren A I."/>
            <person name="Byers J.R.P. K."/>
            <person name="Montejo-Kovacevich G."/>
            <person name="Yen C E."/>
        </authorList>
    </citation>
    <scope>NUCLEOTIDE SEQUENCE [LARGE SCALE GENOMIC DNA]</scope>
</reference>
<name>A0A8S1B9F1_ARCPL</name>
<dbReference type="EMBL" id="CADEBD010000443">
    <property type="protein sequence ID" value="CAB3255502.1"/>
    <property type="molecule type" value="Genomic_DNA"/>
</dbReference>
<organism evidence="2 3">
    <name type="scientific">Arctia plantaginis</name>
    <name type="common">Wood tiger moth</name>
    <name type="synonym">Phalaena plantaginis</name>
    <dbReference type="NCBI Taxonomy" id="874455"/>
    <lineage>
        <taxon>Eukaryota</taxon>
        <taxon>Metazoa</taxon>
        <taxon>Ecdysozoa</taxon>
        <taxon>Arthropoda</taxon>
        <taxon>Hexapoda</taxon>
        <taxon>Insecta</taxon>
        <taxon>Pterygota</taxon>
        <taxon>Neoptera</taxon>
        <taxon>Endopterygota</taxon>
        <taxon>Lepidoptera</taxon>
        <taxon>Glossata</taxon>
        <taxon>Ditrysia</taxon>
        <taxon>Noctuoidea</taxon>
        <taxon>Erebidae</taxon>
        <taxon>Arctiinae</taxon>
        <taxon>Arctia</taxon>
    </lineage>
</organism>